<proteinExistence type="predicted"/>
<comment type="caution">
    <text evidence="1">The sequence shown here is derived from an EMBL/GenBank/DDBJ whole genome shotgun (WGS) entry which is preliminary data.</text>
</comment>
<name>A0ABU3GVG5_9SPHI</name>
<dbReference type="RefSeq" id="WP_311951060.1">
    <property type="nucleotide sequence ID" value="NZ_JAVLVU010000001.1"/>
</dbReference>
<dbReference type="Proteomes" id="UP001258315">
    <property type="component" value="Unassembled WGS sequence"/>
</dbReference>
<accession>A0ABU3GVG5</accession>
<evidence type="ECO:0000313" key="1">
    <source>
        <dbReference type="EMBL" id="MDT3403764.1"/>
    </source>
</evidence>
<gene>
    <name evidence="1" type="ORF">QE417_002836</name>
</gene>
<reference evidence="2" key="1">
    <citation type="submission" date="2023-07" db="EMBL/GenBank/DDBJ databases">
        <title>Functional and genomic diversity of the sorghum phyllosphere microbiome.</title>
        <authorList>
            <person name="Shade A."/>
        </authorList>
    </citation>
    <scope>NUCLEOTIDE SEQUENCE [LARGE SCALE GENOMIC DNA]</scope>
    <source>
        <strain evidence="2">SORGH_AS_0422</strain>
    </source>
</reference>
<organism evidence="1 2">
    <name type="scientific">Mucilaginibacter terrae</name>
    <dbReference type="NCBI Taxonomy" id="1955052"/>
    <lineage>
        <taxon>Bacteria</taxon>
        <taxon>Pseudomonadati</taxon>
        <taxon>Bacteroidota</taxon>
        <taxon>Sphingobacteriia</taxon>
        <taxon>Sphingobacteriales</taxon>
        <taxon>Sphingobacteriaceae</taxon>
        <taxon>Mucilaginibacter</taxon>
    </lineage>
</organism>
<dbReference type="EMBL" id="JAVLVU010000001">
    <property type="protein sequence ID" value="MDT3403764.1"/>
    <property type="molecule type" value="Genomic_DNA"/>
</dbReference>
<keyword evidence="2" id="KW-1185">Reference proteome</keyword>
<sequence length="61" mass="6867">MVRSSAPATLLQWSLSPGIPWSVCRGMGVQFAPEWDGHFHQNLQIVTKDFSVPAIFYQCTE</sequence>
<evidence type="ECO:0000313" key="2">
    <source>
        <dbReference type="Proteomes" id="UP001258315"/>
    </source>
</evidence>
<protein>
    <submittedName>
        <fullName evidence="1">Uncharacterized protein</fullName>
    </submittedName>
</protein>